<proteinExistence type="predicted"/>
<dbReference type="EMBL" id="CAJQUM010000001">
    <property type="protein sequence ID" value="CAG4884545.1"/>
    <property type="molecule type" value="Genomic_DNA"/>
</dbReference>
<reference evidence="1" key="1">
    <citation type="submission" date="2021-04" db="EMBL/GenBank/DDBJ databases">
        <authorList>
            <person name="Hornung B."/>
        </authorList>
    </citation>
    <scope>NUCLEOTIDE SEQUENCE</scope>
    <source>
        <strain evidence="1">G5G6</strain>
    </source>
</reference>
<organism evidence="1 2">
    <name type="scientific">Georgfuchsia toluolica</name>
    <dbReference type="NCBI Taxonomy" id="424218"/>
    <lineage>
        <taxon>Bacteria</taxon>
        <taxon>Pseudomonadati</taxon>
        <taxon>Pseudomonadota</taxon>
        <taxon>Betaproteobacteria</taxon>
        <taxon>Nitrosomonadales</taxon>
        <taxon>Sterolibacteriaceae</taxon>
        <taxon>Georgfuchsia</taxon>
    </lineage>
</organism>
<keyword evidence="2" id="KW-1185">Reference proteome</keyword>
<comment type="caution">
    <text evidence="1">The sequence shown here is derived from an EMBL/GenBank/DDBJ whole genome shotgun (WGS) entry which is preliminary data.</text>
</comment>
<protein>
    <submittedName>
        <fullName evidence="1">Uncharacterized protein</fullName>
    </submittedName>
</protein>
<gene>
    <name evidence="1" type="ORF">GTOL_12428</name>
</gene>
<accession>A0A916N9W8</accession>
<evidence type="ECO:0000313" key="2">
    <source>
        <dbReference type="Proteomes" id="UP000742786"/>
    </source>
</evidence>
<evidence type="ECO:0000313" key="1">
    <source>
        <dbReference type="EMBL" id="CAG4884545.1"/>
    </source>
</evidence>
<dbReference type="Proteomes" id="UP000742786">
    <property type="component" value="Unassembled WGS sequence"/>
</dbReference>
<sequence length="122" mass="12401">MAGILCGRSAANFGAGMAAHTNFAGEVCGKVGIAPKAGTTAASAARSRRHGACRDMGSAGSVQAGGDGFAAALAGCGCGGKGRRQQDWTLRFEKHMNEAETRAEGKEYVVKDGGVMSFLFNV</sequence>
<dbReference type="AlphaFoldDB" id="A0A916N9W8"/>
<name>A0A916N9W8_9PROT</name>